<keyword evidence="3" id="KW-1185">Reference proteome</keyword>
<evidence type="ECO:0000313" key="3">
    <source>
        <dbReference type="Proteomes" id="UP001341840"/>
    </source>
</evidence>
<evidence type="ECO:0000313" key="2">
    <source>
        <dbReference type="EMBL" id="MED6114449.1"/>
    </source>
</evidence>
<organism evidence="2 3">
    <name type="scientific">Stylosanthes scabra</name>
    <dbReference type="NCBI Taxonomy" id="79078"/>
    <lineage>
        <taxon>Eukaryota</taxon>
        <taxon>Viridiplantae</taxon>
        <taxon>Streptophyta</taxon>
        <taxon>Embryophyta</taxon>
        <taxon>Tracheophyta</taxon>
        <taxon>Spermatophyta</taxon>
        <taxon>Magnoliopsida</taxon>
        <taxon>eudicotyledons</taxon>
        <taxon>Gunneridae</taxon>
        <taxon>Pentapetalae</taxon>
        <taxon>rosids</taxon>
        <taxon>fabids</taxon>
        <taxon>Fabales</taxon>
        <taxon>Fabaceae</taxon>
        <taxon>Papilionoideae</taxon>
        <taxon>50 kb inversion clade</taxon>
        <taxon>dalbergioids sensu lato</taxon>
        <taxon>Dalbergieae</taxon>
        <taxon>Pterocarpus clade</taxon>
        <taxon>Stylosanthes</taxon>
    </lineage>
</organism>
<feature type="non-terminal residue" evidence="2">
    <location>
        <position position="1"/>
    </location>
</feature>
<comment type="caution">
    <text evidence="2">The sequence shown here is derived from an EMBL/GenBank/DDBJ whole genome shotgun (WGS) entry which is preliminary data.</text>
</comment>
<gene>
    <name evidence="2" type="ORF">PIB30_080311</name>
</gene>
<feature type="region of interest" description="Disordered" evidence="1">
    <location>
        <begin position="54"/>
        <end position="89"/>
    </location>
</feature>
<dbReference type="EMBL" id="JASCZI010001166">
    <property type="protein sequence ID" value="MED6114449.1"/>
    <property type="molecule type" value="Genomic_DNA"/>
</dbReference>
<proteinExistence type="predicted"/>
<dbReference type="Proteomes" id="UP001341840">
    <property type="component" value="Unassembled WGS sequence"/>
</dbReference>
<accession>A0ABU6QRU6</accession>
<reference evidence="2 3" key="1">
    <citation type="journal article" date="2023" name="Plants (Basel)">
        <title>Bridging the Gap: Combining Genomics and Transcriptomics Approaches to Understand Stylosanthes scabra, an Orphan Legume from the Brazilian Caatinga.</title>
        <authorList>
            <person name="Ferreira-Neto J.R.C."/>
            <person name="da Silva M.D."/>
            <person name="Binneck E."/>
            <person name="de Melo N.F."/>
            <person name="da Silva R.H."/>
            <person name="de Melo A.L.T.M."/>
            <person name="Pandolfi V."/>
            <person name="Bustamante F.O."/>
            <person name="Brasileiro-Vidal A.C."/>
            <person name="Benko-Iseppon A.M."/>
        </authorList>
    </citation>
    <scope>NUCLEOTIDE SEQUENCE [LARGE SCALE GENOMIC DNA]</scope>
    <source>
        <tissue evidence="2">Leaves</tissue>
    </source>
</reference>
<evidence type="ECO:0000256" key="1">
    <source>
        <dbReference type="SAM" id="MobiDB-lite"/>
    </source>
</evidence>
<protein>
    <submittedName>
        <fullName evidence="2">Uncharacterized protein</fullName>
    </submittedName>
</protein>
<name>A0ABU6QRU6_9FABA</name>
<sequence length="151" mass="16732">EAIKKVEVQVGDLDKQLQQLQHRAPNTFPSNTITNPKEECKAICVMMVEETPLKEERVEAEPKTTMITPPPPPRPKSPSGKPYPLSKFLEPSIHPHHAEATLQRSPSVVNSMPHSPSIAHYCDHPCHARATLRLHHSPSTTPGLPFSVVHA</sequence>